<accession>E0Y0R4</accession>
<feature type="domain" description="DUF4340" evidence="1">
    <location>
        <begin position="96"/>
        <end position="229"/>
    </location>
</feature>
<reference evidence="2" key="1">
    <citation type="journal article" date="2011" name="Environ. Microbiol.">
        <title>Time-series analyses of Monterey Bay coastal microbial picoplankton using a 'genome proxy' microarray.</title>
        <authorList>
            <person name="Rich V.I."/>
            <person name="Pham V.D."/>
            <person name="Eppley J."/>
            <person name="Shi Y."/>
            <person name="DeLong E.F."/>
        </authorList>
    </citation>
    <scope>NUCLEOTIDE SEQUENCE</scope>
</reference>
<name>E0Y0R4_9SPHI</name>
<protein>
    <recommendedName>
        <fullName evidence="1">DUF4340 domain-containing protein</fullName>
    </recommendedName>
</protein>
<dbReference type="Pfam" id="PF14238">
    <property type="entry name" value="DUF4340"/>
    <property type="match status" value="1"/>
</dbReference>
<evidence type="ECO:0000259" key="1">
    <source>
        <dbReference type="Pfam" id="PF14238"/>
    </source>
</evidence>
<proteinExistence type="predicted"/>
<organism evidence="2">
    <name type="scientific">uncultured Sphingobacterium sp. EB080_L08E11</name>
    <dbReference type="NCBI Taxonomy" id="710992"/>
    <lineage>
        <taxon>Bacteria</taxon>
        <taxon>Pseudomonadati</taxon>
        <taxon>Bacteroidota</taxon>
        <taxon>Sphingobacteriia</taxon>
        <taxon>Sphingobacteriales</taxon>
        <taxon>Sphingobacteriaceae</taxon>
        <taxon>Sphingobacterium</taxon>
        <taxon>environmental samples</taxon>
    </lineage>
</organism>
<dbReference type="AlphaFoldDB" id="E0Y0R4"/>
<sequence length="373" mass="42460">MWQYLRCFCSSRHCCLTYYAEENMRIRNLISLSFLTALILTACTGGDQSNGLEALKAQYDFAVPDTASITKIVIRDKKPSSVTLERTAKGWVVDSVHPVRKDAIEVLLKTLSEVRLKNFVTESAVPEIEQRMEVYGKWVEVFVGKQRVKHYIVGTETPEMLGTYYKMVGAELPFSVYIQGFNGYLSTRFFTESTLWRDRTIFGLAPAAIKNIEMVLPQDPSGGWVITRQNLIDLNGPLLEPASTPEHWSMVDASFETVQVKDDLALFTVVKSVQTLKYEGAIIPSDNVWIKKDSIFASTPAFELLVNTAEGQQLRTRAFYKKPEGQQQAADGTVHVWDPDRFYAELPDGRMALIQRYGWRNLLKLRWDFAELQ</sequence>
<dbReference type="EMBL" id="GU474939">
    <property type="protein sequence ID" value="ADI20255.1"/>
    <property type="molecule type" value="Genomic_DNA"/>
</dbReference>
<evidence type="ECO:0000313" key="2">
    <source>
        <dbReference type="EMBL" id="ADI20255.1"/>
    </source>
</evidence>
<dbReference type="InterPro" id="IPR025641">
    <property type="entry name" value="DUF4340"/>
</dbReference>